<dbReference type="Proteomes" id="UP000479000">
    <property type="component" value="Unassembled WGS sequence"/>
</dbReference>
<organism evidence="1 2">
    <name type="scientific">Nesidiocoris tenuis</name>
    <dbReference type="NCBI Taxonomy" id="355587"/>
    <lineage>
        <taxon>Eukaryota</taxon>
        <taxon>Metazoa</taxon>
        <taxon>Ecdysozoa</taxon>
        <taxon>Arthropoda</taxon>
        <taxon>Hexapoda</taxon>
        <taxon>Insecta</taxon>
        <taxon>Pterygota</taxon>
        <taxon>Neoptera</taxon>
        <taxon>Paraneoptera</taxon>
        <taxon>Hemiptera</taxon>
        <taxon>Heteroptera</taxon>
        <taxon>Panheteroptera</taxon>
        <taxon>Cimicomorpha</taxon>
        <taxon>Miridae</taxon>
        <taxon>Dicyphina</taxon>
        <taxon>Nesidiocoris</taxon>
    </lineage>
</organism>
<name>A0A6H5FWF5_9HEMI</name>
<evidence type="ECO:0000313" key="2">
    <source>
        <dbReference type="Proteomes" id="UP000479000"/>
    </source>
</evidence>
<protein>
    <submittedName>
        <fullName evidence="1">Uncharacterized protein</fullName>
    </submittedName>
</protein>
<dbReference type="AlphaFoldDB" id="A0A6H5FWF5"/>
<accession>A0A6H5FWF5</accession>
<keyword evidence="2" id="KW-1185">Reference proteome</keyword>
<evidence type="ECO:0000313" key="1">
    <source>
        <dbReference type="EMBL" id="CAA9993813.1"/>
    </source>
</evidence>
<gene>
    <name evidence="1" type="ORF">NTEN_LOCUS694</name>
</gene>
<dbReference type="EMBL" id="CADCXU010001245">
    <property type="protein sequence ID" value="CAA9993813.1"/>
    <property type="molecule type" value="Genomic_DNA"/>
</dbReference>
<feature type="non-terminal residue" evidence="1">
    <location>
        <position position="66"/>
    </location>
</feature>
<sequence length="66" mass="7541">MATLANQLCPVGEFHVIFSNQLILVECGYVGFCVGEYTRGIVPQWYAHVGFFLRVFRRTVVRICKS</sequence>
<proteinExistence type="predicted"/>
<reference evidence="1 2" key="1">
    <citation type="submission" date="2020-02" db="EMBL/GenBank/DDBJ databases">
        <authorList>
            <person name="Ferguson B K."/>
        </authorList>
    </citation>
    <scope>NUCLEOTIDE SEQUENCE [LARGE SCALE GENOMIC DNA]</scope>
</reference>